<organism evidence="1 2">
    <name type="scientific">Vibrio algarum</name>
    <dbReference type="NCBI Taxonomy" id="3020714"/>
    <lineage>
        <taxon>Bacteria</taxon>
        <taxon>Pseudomonadati</taxon>
        <taxon>Pseudomonadota</taxon>
        <taxon>Gammaproteobacteria</taxon>
        <taxon>Vibrionales</taxon>
        <taxon>Vibrionaceae</taxon>
        <taxon>Vibrio</taxon>
    </lineage>
</organism>
<reference evidence="1 2" key="1">
    <citation type="submission" date="2023-01" db="EMBL/GenBank/DDBJ databases">
        <title>Vibrio sp. KJ40-1 sp.nov, isolated from marine algae.</title>
        <authorList>
            <person name="Butt M."/>
            <person name="Kim J.M.J."/>
            <person name="Jeon C.O.C."/>
        </authorList>
    </citation>
    <scope>NUCLEOTIDE SEQUENCE [LARGE SCALE GENOMIC DNA]</scope>
    <source>
        <strain evidence="1 2">KJ40-1</strain>
    </source>
</reference>
<name>A0ABT4YX57_9VIBR</name>
<dbReference type="RefSeq" id="WP_272140560.1">
    <property type="nucleotide sequence ID" value="NZ_JAQLOI010000003.1"/>
</dbReference>
<accession>A0ABT4YX57</accession>
<proteinExistence type="predicted"/>
<gene>
    <name evidence="1" type="ORF">PGX00_21890</name>
</gene>
<sequence length="57" mass="6612">MQKTNSAPEPNEVIRLQSAYLKARQEQDLIDVDLNRARIILVDQKGNLIKELIKNEH</sequence>
<keyword evidence="2" id="KW-1185">Reference proteome</keyword>
<evidence type="ECO:0000313" key="2">
    <source>
        <dbReference type="Proteomes" id="UP001210678"/>
    </source>
</evidence>
<evidence type="ECO:0000313" key="1">
    <source>
        <dbReference type="EMBL" id="MDB1126173.1"/>
    </source>
</evidence>
<comment type="caution">
    <text evidence="1">The sequence shown here is derived from an EMBL/GenBank/DDBJ whole genome shotgun (WGS) entry which is preliminary data.</text>
</comment>
<dbReference type="EMBL" id="JAQLOI010000003">
    <property type="protein sequence ID" value="MDB1126173.1"/>
    <property type="molecule type" value="Genomic_DNA"/>
</dbReference>
<dbReference type="Proteomes" id="UP001210678">
    <property type="component" value="Unassembled WGS sequence"/>
</dbReference>
<protein>
    <submittedName>
        <fullName evidence="1">Uncharacterized protein</fullName>
    </submittedName>
</protein>